<evidence type="ECO:0000259" key="6">
    <source>
        <dbReference type="SMART" id="SM00849"/>
    </source>
</evidence>
<evidence type="ECO:0000256" key="5">
    <source>
        <dbReference type="ARBA" id="ARBA00022833"/>
    </source>
</evidence>
<dbReference type="InterPro" id="IPR051013">
    <property type="entry name" value="MBL_superfamily_lactonases"/>
</dbReference>
<keyword evidence="3" id="KW-0479">Metal-binding</keyword>
<feature type="domain" description="Metallo-beta-lactamase" evidence="6">
    <location>
        <begin position="96"/>
        <end position="319"/>
    </location>
</feature>
<name>A0ABX4PIJ2_9LEPT</name>
<dbReference type="PANTHER" id="PTHR42978:SF2">
    <property type="entry name" value="102 KBASES UNSTABLE REGION: FROM 1 TO 119443"/>
    <property type="match status" value="1"/>
</dbReference>
<keyword evidence="4" id="KW-0378">Hydrolase</keyword>
<dbReference type="InterPro" id="IPR036866">
    <property type="entry name" value="RibonucZ/Hydroxyglut_hydro"/>
</dbReference>
<evidence type="ECO:0000313" key="8">
    <source>
        <dbReference type="Proteomes" id="UP000231857"/>
    </source>
</evidence>
<keyword evidence="5" id="KW-0862">Zinc</keyword>
<evidence type="ECO:0000256" key="1">
    <source>
        <dbReference type="ARBA" id="ARBA00001947"/>
    </source>
</evidence>
<dbReference type="Proteomes" id="UP000231857">
    <property type="component" value="Unassembled WGS sequence"/>
</dbReference>
<sequence>MQYRSSKFFGKILLFILLIPCVDCFLGAPMKKEVRVWGEESQTTRKFKSWEEVFSNPSRLEVTAILTGYVLTGPSILIDAENPKTPENDKKDQWVPSLSYLVKHPKKGYFLLDSGVPTVDSNNRCDFSLIGPLFNIECRSEKGKDLASQLDTLKIPNVDLNFVLASHLHWDHIGGMEALRKRGPIKMLISEEEAKDASSLFSVFHGYSSKALSFDFDVSFLPRDKFFEMPILGSVYDLYGDGSTWIISAEGHTKGEIAILLNAASGPLLFTFDASHLKSGFDNEITPGATVDKNKSMEIIRKMNAFSKKFPKVKVIYGHEPTQWKGDPIVSLAK</sequence>
<dbReference type="EMBL" id="NPEI01000012">
    <property type="protein sequence ID" value="PKA14858.1"/>
    <property type="molecule type" value="Genomic_DNA"/>
</dbReference>
<dbReference type="Gene3D" id="3.60.15.10">
    <property type="entry name" value="Ribonuclease Z/Hydroxyacylglutathione hydrolase-like"/>
    <property type="match status" value="1"/>
</dbReference>
<keyword evidence="8" id="KW-1185">Reference proteome</keyword>
<comment type="cofactor">
    <cofactor evidence="1">
        <name>Zn(2+)</name>
        <dbReference type="ChEBI" id="CHEBI:29105"/>
    </cofactor>
</comment>
<dbReference type="SMART" id="SM00849">
    <property type="entry name" value="Lactamase_B"/>
    <property type="match status" value="1"/>
</dbReference>
<dbReference type="SUPFAM" id="SSF56281">
    <property type="entry name" value="Metallo-hydrolase/oxidoreductase"/>
    <property type="match status" value="1"/>
</dbReference>
<comment type="caution">
    <text evidence="7">The sequence shown here is derived from an EMBL/GenBank/DDBJ whole genome shotgun (WGS) entry which is preliminary data.</text>
</comment>
<reference evidence="7 8" key="1">
    <citation type="submission" date="2017-07" db="EMBL/GenBank/DDBJ databases">
        <title>Leptospira spp. isolated from tropical soils.</title>
        <authorList>
            <person name="Thibeaux R."/>
            <person name="Iraola G."/>
            <person name="Ferres I."/>
            <person name="Bierque E."/>
            <person name="Girault D."/>
            <person name="Soupe-Gilbert M.-E."/>
            <person name="Picardeau M."/>
            <person name="Goarant C."/>
        </authorList>
    </citation>
    <scope>NUCLEOTIDE SEQUENCE [LARGE SCALE GENOMIC DNA]</scope>
    <source>
        <strain evidence="7 8">ATI7-C-A2</strain>
    </source>
</reference>
<evidence type="ECO:0000256" key="2">
    <source>
        <dbReference type="ARBA" id="ARBA00007749"/>
    </source>
</evidence>
<evidence type="ECO:0000256" key="4">
    <source>
        <dbReference type="ARBA" id="ARBA00022801"/>
    </source>
</evidence>
<dbReference type="InterPro" id="IPR001279">
    <property type="entry name" value="Metallo-B-lactamas"/>
</dbReference>
<dbReference type="PANTHER" id="PTHR42978">
    <property type="entry name" value="QUORUM-QUENCHING LACTONASE YTNP-RELATED-RELATED"/>
    <property type="match status" value="1"/>
</dbReference>
<accession>A0ABX4PIJ2</accession>
<proteinExistence type="inferred from homology"/>
<dbReference type="Pfam" id="PF00753">
    <property type="entry name" value="Lactamase_B"/>
    <property type="match status" value="1"/>
</dbReference>
<evidence type="ECO:0000313" key="7">
    <source>
        <dbReference type="EMBL" id="PKA14858.1"/>
    </source>
</evidence>
<protein>
    <submittedName>
        <fullName evidence="7">MBL fold metallo-hydrolase</fullName>
    </submittedName>
</protein>
<evidence type="ECO:0000256" key="3">
    <source>
        <dbReference type="ARBA" id="ARBA00022723"/>
    </source>
</evidence>
<gene>
    <name evidence="7" type="ORF">CH363_16755</name>
</gene>
<organism evidence="7 8">
    <name type="scientific">Leptospira haakeii</name>
    <dbReference type="NCBI Taxonomy" id="2023198"/>
    <lineage>
        <taxon>Bacteria</taxon>
        <taxon>Pseudomonadati</taxon>
        <taxon>Spirochaetota</taxon>
        <taxon>Spirochaetia</taxon>
        <taxon>Leptospirales</taxon>
        <taxon>Leptospiraceae</taxon>
        <taxon>Leptospira</taxon>
    </lineage>
</organism>
<comment type="similarity">
    <text evidence="2">Belongs to the metallo-beta-lactamase superfamily.</text>
</comment>